<sequence length="205" mass="23472">MPLLKKERIMSMTIGVTKAIEQDADWSIYQTYVAPGGTHHHVLDLQLVLENGEQISDFLAKIKHYIDADFSYRYLVESHQVNRIDALFQYRVTMPLYEFLDEIELLYGMPLARIPDDYTSYIGITVQPQFSMAKVSSRTMLSNYFLIPFLKGLLLHTPDLGITGNISFIGVSNTLNHTPVYLLLGNQLYGALYSLNDNHKIHQNQ</sequence>
<organism evidence="1 2">
    <name type="scientific">Pustulibacterium marinum</name>
    <dbReference type="NCBI Taxonomy" id="1224947"/>
    <lineage>
        <taxon>Bacteria</taxon>
        <taxon>Pseudomonadati</taxon>
        <taxon>Bacteroidota</taxon>
        <taxon>Flavobacteriia</taxon>
        <taxon>Flavobacteriales</taxon>
        <taxon>Flavobacteriaceae</taxon>
        <taxon>Pustulibacterium</taxon>
    </lineage>
</organism>
<reference evidence="2" key="1">
    <citation type="submission" date="2016-10" db="EMBL/GenBank/DDBJ databases">
        <authorList>
            <person name="Varghese N."/>
            <person name="Submissions S."/>
        </authorList>
    </citation>
    <scope>NUCLEOTIDE SEQUENCE [LARGE SCALE GENOMIC DNA]</scope>
    <source>
        <strain evidence="2">CGMCC 1.12333</strain>
    </source>
</reference>
<gene>
    <name evidence="1" type="ORF">SAMN05216480_10660</name>
</gene>
<accession>A0A1I7GX48</accession>
<protein>
    <submittedName>
        <fullName evidence="1">Uncharacterized protein</fullName>
    </submittedName>
</protein>
<dbReference type="AlphaFoldDB" id="A0A1I7GX48"/>
<keyword evidence="2" id="KW-1185">Reference proteome</keyword>
<evidence type="ECO:0000313" key="1">
    <source>
        <dbReference type="EMBL" id="SFU52985.1"/>
    </source>
</evidence>
<evidence type="ECO:0000313" key="2">
    <source>
        <dbReference type="Proteomes" id="UP000199138"/>
    </source>
</evidence>
<dbReference type="Proteomes" id="UP000199138">
    <property type="component" value="Unassembled WGS sequence"/>
</dbReference>
<dbReference type="STRING" id="1224947.SAMN05216480_10660"/>
<dbReference type="EMBL" id="FPBK01000006">
    <property type="protein sequence ID" value="SFU52985.1"/>
    <property type="molecule type" value="Genomic_DNA"/>
</dbReference>
<proteinExistence type="predicted"/>
<name>A0A1I7GX48_9FLAO</name>